<evidence type="ECO:0000256" key="6">
    <source>
        <dbReference type="ARBA" id="ARBA00022989"/>
    </source>
</evidence>
<evidence type="ECO:0000256" key="2">
    <source>
        <dbReference type="ARBA" id="ARBA00022475"/>
    </source>
</evidence>
<reference evidence="11" key="1">
    <citation type="submission" date="2018-06" db="EMBL/GenBank/DDBJ databases">
        <authorList>
            <person name="Zhirakovskaya E."/>
        </authorList>
    </citation>
    <scope>NUCLEOTIDE SEQUENCE</scope>
</reference>
<organism evidence="11">
    <name type="scientific">hydrothermal vent metagenome</name>
    <dbReference type="NCBI Taxonomy" id="652676"/>
    <lineage>
        <taxon>unclassified sequences</taxon>
        <taxon>metagenomes</taxon>
        <taxon>ecological metagenomes</taxon>
    </lineage>
</organism>
<keyword evidence="5 9" id="KW-0812">Transmembrane</keyword>
<dbReference type="GO" id="GO:0016020">
    <property type="term" value="C:membrane"/>
    <property type="evidence" value="ECO:0007669"/>
    <property type="project" value="UniProtKB-SubCell"/>
</dbReference>
<dbReference type="EMBL" id="UOFI01000179">
    <property type="protein sequence ID" value="VAW69866.1"/>
    <property type="molecule type" value="Genomic_DNA"/>
</dbReference>
<evidence type="ECO:0000256" key="1">
    <source>
        <dbReference type="ARBA" id="ARBA00004370"/>
    </source>
</evidence>
<feature type="domain" description="POTRA" evidence="10">
    <location>
        <begin position="71"/>
        <end position="140"/>
    </location>
</feature>
<dbReference type="PROSITE" id="PS51779">
    <property type="entry name" value="POTRA"/>
    <property type="match status" value="1"/>
</dbReference>
<dbReference type="InterPro" id="IPR045335">
    <property type="entry name" value="FtsQ_C_sf"/>
</dbReference>
<dbReference type="AlphaFoldDB" id="A0A3B0YNA4"/>
<proteinExistence type="inferred from homology"/>
<keyword evidence="8" id="KW-0131">Cell cycle</keyword>
<keyword evidence="4 11" id="KW-0132">Cell division</keyword>
<dbReference type="Gene3D" id="3.10.20.310">
    <property type="entry name" value="membrane protein fhac"/>
    <property type="match status" value="1"/>
</dbReference>
<gene>
    <name evidence="11" type="ORF">MNBD_GAMMA09-627</name>
</gene>
<keyword evidence="3" id="KW-0997">Cell inner membrane</keyword>
<evidence type="ECO:0000256" key="8">
    <source>
        <dbReference type="ARBA" id="ARBA00023306"/>
    </source>
</evidence>
<protein>
    <submittedName>
        <fullName evidence="11">Cell division protein FtsQ</fullName>
    </submittedName>
</protein>
<evidence type="ECO:0000256" key="3">
    <source>
        <dbReference type="ARBA" id="ARBA00022519"/>
    </source>
</evidence>
<dbReference type="InterPro" id="IPR026579">
    <property type="entry name" value="FtsQ"/>
</dbReference>
<dbReference type="InterPro" id="IPR013685">
    <property type="entry name" value="POTRA_FtsQ_type"/>
</dbReference>
<dbReference type="PANTHER" id="PTHR35851">
    <property type="entry name" value="CELL DIVISION PROTEIN FTSQ"/>
    <property type="match status" value="1"/>
</dbReference>
<dbReference type="Pfam" id="PF08478">
    <property type="entry name" value="POTRA_1"/>
    <property type="match status" value="1"/>
</dbReference>
<dbReference type="GO" id="GO:0090529">
    <property type="term" value="P:cell septum assembly"/>
    <property type="evidence" value="ECO:0007669"/>
    <property type="project" value="InterPro"/>
</dbReference>
<dbReference type="Pfam" id="PF03799">
    <property type="entry name" value="FtsQ_DivIB_C"/>
    <property type="match status" value="1"/>
</dbReference>
<keyword evidence="7 9" id="KW-0472">Membrane</keyword>
<dbReference type="PANTHER" id="PTHR35851:SF1">
    <property type="entry name" value="CELL DIVISION PROTEIN FTSQ"/>
    <property type="match status" value="1"/>
</dbReference>
<evidence type="ECO:0000256" key="4">
    <source>
        <dbReference type="ARBA" id="ARBA00022618"/>
    </source>
</evidence>
<dbReference type="InterPro" id="IPR005548">
    <property type="entry name" value="Cell_div_FtsQ/DivIB_C"/>
</dbReference>
<name>A0A3B0YNA4_9ZZZZ</name>
<accession>A0A3B0YNA4</accession>
<evidence type="ECO:0000256" key="9">
    <source>
        <dbReference type="SAM" id="Phobius"/>
    </source>
</evidence>
<feature type="transmembrane region" description="Helical" evidence="9">
    <location>
        <begin position="38"/>
        <end position="61"/>
    </location>
</feature>
<sequence>MAKKKQATLTSKSELKNTEKGEHTSIELAGKMLNHLGFIWKAKIIIVGLVCLVFITAYIHINLNQLVEDFLPVKSVQIEGEFKYLDKERLRQQALPVANGGFFSIDLSVIRSRLENMSWVEDVSVRRQWPDRLIVRVIEKQPVVYWGKDAVISSKGKLFVPENKLSIKLPSLIGPEGQYRFMLTELARMQAWLLETDLYIQKMNLDARRSWTLSMTSGLELRLGRKQMHERLHRFVSVYKSHLKTQKREIKHIDMRYTNGFAVAWKEA</sequence>
<dbReference type="HAMAP" id="MF_00911">
    <property type="entry name" value="FtsQ_subfam"/>
    <property type="match status" value="1"/>
</dbReference>
<evidence type="ECO:0000256" key="7">
    <source>
        <dbReference type="ARBA" id="ARBA00023136"/>
    </source>
</evidence>
<evidence type="ECO:0000313" key="11">
    <source>
        <dbReference type="EMBL" id="VAW69866.1"/>
    </source>
</evidence>
<keyword evidence="2" id="KW-1003">Cell membrane</keyword>
<keyword evidence="6 9" id="KW-1133">Transmembrane helix</keyword>
<dbReference type="InterPro" id="IPR034746">
    <property type="entry name" value="POTRA"/>
</dbReference>
<dbReference type="Gene3D" id="3.40.50.11690">
    <property type="entry name" value="Cell division protein FtsQ/DivIB"/>
    <property type="match status" value="1"/>
</dbReference>
<evidence type="ECO:0000256" key="5">
    <source>
        <dbReference type="ARBA" id="ARBA00022692"/>
    </source>
</evidence>
<evidence type="ECO:0000259" key="10">
    <source>
        <dbReference type="PROSITE" id="PS51779"/>
    </source>
</evidence>
<comment type="subcellular location">
    <subcellularLocation>
        <location evidence="1">Membrane</location>
    </subcellularLocation>
</comment>